<dbReference type="AlphaFoldDB" id="A0AAV4ZXW2"/>
<sequence length="47" mass="4873">MPLHVQPSPDFGLAASEWPICAAVVVARQLNEAPGQIDDAISLAVAC</sequence>
<organism evidence="1 2">
    <name type="scientific">Methylobacterium hispanicum</name>
    <dbReference type="NCBI Taxonomy" id="270350"/>
    <lineage>
        <taxon>Bacteria</taxon>
        <taxon>Pseudomonadati</taxon>
        <taxon>Pseudomonadota</taxon>
        <taxon>Alphaproteobacteria</taxon>
        <taxon>Hyphomicrobiales</taxon>
        <taxon>Methylobacteriaceae</taxon>
        <taxon>Methylobacterium</taxon>
    </lineage>
</organism>
<dbReference type="EMBL" id="BPQO01000046">
    <property type="protein sequence ID" value="GJD92493.1"/>
    <property type="molecule type" value="Genomic_DNA"/>
</dbReference>
<evidence type="ECO:0000313" key="2">
    <source>
        <dbReference type="Proteomes" id="UP001055247"/>
    </source>
</evidence>
<name>A0AAV4ZXW2_9HYPH</name>
<accession>A0AAV4ZXW2</accession>
<proteinExistence type="predicted"/>
<reference evidence="1" key="2">
    <citation type="submission" date="2021-08" db="EMBL/GenBank/DDBJ databases">
        <authorList>
            <person name="Tani A."/>
            <person name="Ola A."/>
            <person name="Ogura Y."/>
            <person name="Katsura K."/>
            <person name="Hayashi T."/>
        </authorList>
    </citation>
    <scope>NUCLEOTIDE SEQUENCE</scope>
    <source>
        <strain evidence="1">DSM 16372</strain>
    </source>
</reference>
<dbReference type="Proteomes" id="UP001055247">
    <property type="component" value="Unassembled WGS sequence"/>
</dbReference>
<keyword evidence="2" id="KW-1185">Reference proteome</keyword>
<gene>
    <name evidence="1" type="ORF">BHAOGJBA_6047</name>
</gene>
<protein>
    <submittedName>
        <fullName evidence="1">Uncharacterized protein</fullName>
    </submittedName>
</protein>
<comment type="caution">
    <text evidence="1">The sequence shown here is derived from an EMBL/GenBank/DDBJ whole genome shotgun (WGS) entry which is preliminary data.</text>
</comment>
<reference evidence="1" key="1">
    <citation type="journal article" date="2016" name="Front. Microbiol.">
        <title>Genome Sequence of the Piezophilic, Mesophilic Sulfate-Reducing Bacterium Desulfovibrio indicus J2T.</title>
        <authorList>
            <person name="Cao J."/>
            <person name="Maignien L."/>
            <person name="Shao Z."/>
            <person name="Alain K."/>
            <person name="Jebbar M."/>
        </authorList>
    </citation>
    <scope>NUCLEOTIDE SEQUENCE</scope>
    <source>
        <strain evidence="1">DSM 16372</strain>
    </source>
</reference>
<evidence type="ECO:0000313" key="1">
    <source>
        <dbReference type="EMBL" id="GJD92493.1"/>
    </source>
</evidence>